<reference evidence="2" key="1">
    <citation type="journal article" date="2019" name="Int. J. Syst. Evol. Microbiol.">
        <title>The Global Catalogue of Microorganisms (GCM) 10K type strain sequencing project: providing services to taxonomists for standard genome sequencing and annotation.</title>
        <authorList>
            <consortium name="The Broad Institute Genomics Platform"/>
            <consortium name="The Broad Institute Genome Sequencing Center for Infectious Disease"/>
            <person name="Wu L."/>
            <person name="Ma J."/>
        </authorList>
    </citation>
    <scope>NUCLEOTIDE SEQUENCE [LARGE SCALE GENOMIC DNA]</scope>
    <source>
        <strain evidence="2">NBRC 110140</strain>
    </source>
</reference>
<keyword evidence="2" id="KW-1185">Reference proteome</keyword>
<evidence type="ECO:0000313" key="2">
    <source>
        <dbReference type="Proteomes" id="UP001156694"/>
    </source>
</evidence>
<accession>A0ABQ5VS27</accession>
<dbReference type="EMBL" id="BSNN01000002">
    <property type="protein sequence ID" value="GLQ34091.1"/>
    <property type="molecule type" value="Genomic_DNA"/>
</dbReference>
<gene>
    <name evidence="1" type="ORF">GCM10007939_03740</name>
</gene>
<evidence type="ECO:0000313" key="1">
    <source>
        <dbReference type="EMBL" id="GLQ34091.1"/>
    </source>
</evidence>
<name>A0ABQ5VS27_9RHOB</name>
<protein>
    <submittedName>
        <fullName evidence="1">Uncharacterized protein</fullName>
    </submittedName>
</protein>
<organism evidence="1 2">
    <name type="scientific">Amylibacter marinus</name>
    <dbReference type="NCBI Taxonomy" id="1475483"/>
    <lineage>
        <taxon>Bacteria</taxon>
        <taxon>Pseudomonadati</taxon>
        <taxon>Pseudomonadota</taxon>
        <taxon>Alphaproteobacteria</taxon>
        <taxon>Rhodobacterales</taxon>
        <taxon>Paracoccaceae</taxon>
        <taxon>Amylibacter</taxon>
    </lineage>
</organism>
<dbReference type="Proteomes" id="UP001156694">
    <property type="component" value="Unassembled WGS sequence"/>
</dbReference>
<proteinExistence type="predicted"/>
<sequence length="70" mass="7197">MVINAHVISGSDPGAVPGDSTNHPSFGGAWGRNRIDGRLKMLAFARCGVAVIDPLKLVANDNKAPMAVAA</sequence>
<comment type="caution">
    <text evidence="1">The sequence shown here is derived from an EMBL/GenBank/DDBJ whole genome shotgun (WGS) entry which is preliminary data.</text>
</comment>